<reference evidence="7" key="1">
    <citation type="submission" date="2018-12" db="EMBL/GenBank/DDBJ databases">
        <title>Genome sequence of Peanibacillus sp.</title>
        <authorList>
            <person name="Subramani G."/>
            <person name="Srinivasan S."/>
            <person name="Kim M.K."/>
        </authorList>
    </citation>
    <scope>NUCLEOTIDE SEQUENCE [LARGE SCALE GENOMIC DNA]</scope>
    <source>
        <strain evidence="7">18JY67-1</strain>
    </source>
</reference>
<dbReference type="SUPFAM" id="SSF48498">
    <property type="entry name" value="Tetracyclin repressor-like, C-terminal domain"/>
    <property type="match status" value="1"/>
</dbReference>
<evidence type="ECO:0000256" key="1">
    <source>
        <dbReference type="ARBA" id="ARBA00023015"/>
    </source>
</evidence>
<evidence type="ECO:0000313" key="6">
    <source>
        <dbReference type="EMBL" id="AZN39781.1"/>
    </source>
</evidence>
<dbReference type="SUPFAM" id="SSF46689">
    <property type="entry name" value="Homeodomain-like"/>
    <property type="match status" value="1"/>
</dbReference>
<dbReference type="AlphaFoldDB" id="A0A3S9A238"/>
<evidence type="ECO:0000256" key="3">
    <source>
        <dbReference type="ARBA" id="ARBA00023163"/>
    </source>
</evidence>
<dbReference type="InterPro" id="IPR009057">
    <property type="entry name" value="Homeodomain-like_sf"/>
</dbReference>
<proteinExistence type="predicted"/>
<feature type="DNA-binding region" description="H-T-H motif" evidence="4">
    <location>
        <begin position="29"/>
        <end position="48"/>
    </location>
</feature>
<keyword evidence="3" id="KW-0804">Transcription</keyword>
<dbReference type="GO" id="GO:0046677">
    <property type="term" value="P:response to antibiotic"/>
    <property type="evidence" value="ECO:0007669"/>
    <property type="project" value="InterPro"/>
</dbReference>
<dbReference type="GO" id="GO:0045892">
    <property type="term" value="P:negative regulation of DNA-templated transcription"/>
    <property type="evidence" value="ECO:0007669"/>
    <property type="project" value="InterPro"/>
</dbReference>
<dbReference type="Pfam" id="PF13305">
    <property type="entry name" value="TetR_C_33"/>
    <property type="match status" value="1"/>
</dbReference>
<accession>A0A3S9A238</accession>
<dbReference type="InterPro" id="IPR036271">
    <property type="entry name" value="Tet_transcr_reg_TetR-rel_C_sf"/>
</dbReference>
<evidence type="ECO:0000259" key="5">
    <source>
        <dbReference type="PROSITE" id="PS50977"/>
    </source>
</evidence>
<dbReference type="Proteomes" id="UP000272528">
    <property type="component" value="Chromosome"/>
</dbReference>
<protein>
    <submittedName>
        <fullName evidence="6">TetR/AcrR family transcriptional regulator</fullName>
    </submittedName>
</protein>
<name>A0A3S9A238_9BACL</name>
<evidence type="ECO:0000256" key="2">
    <source>
        <dbReference type="ARBA" id="ARBA00023125"/>
    </source>
</evidence>
<dbReference type="OrthoDB" id="71867at2"/>
<dbReference type="KEGG" id="palb:EJC50_09095"/>
<evidence type="ECO:0000313" key="7">
    <source>
        <dbReference type="Proteomes" id="UP000272528"/>
    </source>
</evidence>
<dbReference type="InterPro" id="IPR001647">
    <property type="entry name" value="HTH_TetR"/>
</dbReference>
<dbReference type="InterPro" id="IPR003012">
    <property type="entry name" value="Tet_transcr_reg_TetR"/>
</dbReference>
<keyword evidence="2 4" id="KW-0238">DNA-binding</keyword>
<dbReference type="Gene3D" id="1.10.357.10">
    <property type="entry name" value="Tetracycline Repressor, domain 2"/>
    <property type="match status" value="1"/>
</dbReference>
<dbReference type="PRINTS" id="PR00400">
    <property type="entry name" value="TETREPRESSOR"/>
</dbReference>
<dbReference type="InterPro" id="IPR025996">
    <property type="entry name" value="MT1864/Rv1816-like_C"/>
</dbReference>
<feature type="domain" description="HTH tetR-type" evidence="5">
    <location>
        <begin position="6"/>
        <end position="66"/>
    </location>
</feature>
<organism evidence="6 7">
    <name type="scientific">Paenibacillus albus</name>
    <dbReference type="NCBI Taxonomy" id="2495582"/>
    <lineage>
        <taxon>Bacteria</taxon>
        <taxon>Bacillati</taxon>
        <taxon>Bacillota</taxon>
        <taxon>Bacilli</taxon>
        <taxon>Bacillales</taxon>
        <taxon>Paenibacillaceae</taxon>
        <taxon>Paenibacillus</taxon>
    </lineage>
</organism>
<sequence>MMPRVGLDLDTILQAAAELVDAEGLDTLTLATLAQKLGIRSPSLYNHVNGLPGLRHELTLHGLNRLGAVMRGAVQDMKRDEAIRALAHAYLEFARKHPGLYVLTQRVMDRADLQIQQAAGSIASIPIEVLREYGLDNELSIHLVRGLRSLMHGFASIEQQGGFGMPIDLNVSFQLMVDTFLAGIHAHTSK</sequence>
<keyword evidence="7" id="KW-1185">Reference proteome</keyword>
<evidence type="ECO:0000256" key="4">
    <source>
        <dbReference type="PROSITE-ProRule" id="PRU00335"/>
    </source>
</evidence>
<dbReference type="Gene3D" id="1.10.10.60">
    <property type="entry name" value="Homeodomain-like"/>
    <property type="match status" value="1"/>
</dbReference>
<gene>
    <name evidence="6" type="ORF">EJC50_09095</name>
</gene>
<dbReference type="GO" id="GO:0003677">
    <property type="term" value="F:DNA binding"/>
    <property type="evidence" value="ECO:0007669"/>
    <property type="project" value="UniProtKB-UniRule"/>
</dbReference>
<keyword evidence="1" id="KW-0805">Transcription regulation</keyword>
<dbReference type="PROSITE" id="PS50977">
    <property type="entry name" value="HTH_TETR_2"/>
    <property type="match status" value="1"/>
</dbReference>
<dbReference type="EMBL" id="CP034437">
    <property type="protein sequence ID" value="AZN39781.1"/>
    <property type="molecule type" value="Genomic_DNA"/>
</dbReference>